<feature type="non-terminal residue" evidence="1">
    <location>
        <position position="48"/>
    </location>
</feature>
<gene>
    <name evidence="1" type="ORF">GMARGA_LOCUS42787</name>
</gene>
<reference evidence="1 2" key="1">
    <citation type="submission" date="2021-06" db="EMBL/GenBank/DDBJ databases">
        <authorList>
            <person name="Kallberg Y."/>
            <person name="Tangrot J."/>
            <person name="Rosling A."/>
        </authorList>
    </citation>
    <scope>NUCLEOTIDE SEQUENCE [LARGE SCALE GENOMIC DNA]</scope>
    <source>
        <strain evidence="1 2">120-4 pot B 10/14</strain>
    </source>
</reference>
<organism evidence="1 2">
    <name type="scientific">Gigaspora margarita</name>
    <dbReference type="NCBI Taxonomy" id="4874"/>
    <lineage>
        <taxon>Eukaryota</taxon>
        <taxon>Fungi</taxon>
        <taxon>Fungi incertae sedis</taxon>
        <taxon>Mucoromycota</taxon>
        <taxon>Glomeromycotina</taxon>
        <taxon>Glomeromycetes</taxon>
        <taxon>Diversisporales</taxon>
        <taxon>Gigasporaceae</taxon>
        <taxon>Gigaspora</taxon>
    </lineage>
</organism>
<comment type="caution">
    <text evidence="1">The sequence shown here is derived from an EMBL/GenBank/DDBJ whole genome shotgun (WGS) entry which is preliminary data.</text>
</comment>
<keyword evidence="2" id="KW-1185">Reference proteome</keyword>
<evidence type="ECO:0000313" key="1">
    <source>
        <dbReference type="EMBL" id="CAG8853966.1"/>
    </source>
</evidence>
<accession>A0ABN7XFB2</accession>
<sequence length="48" mass="5519">DYANSFKLWVYGYQKSFGSSVCEQFVESLMQPLINSLNGLDLKNNKEI</sequence>
<dbReference type="Proteomes" id="UP000789901">
    <property type="component" value="Unassembled WGS sequence"/>
</dbReference>
<proteinExistence type="predicted"/>
<evidence type="ECO:0000313" key="2">
    <source>
        <dbReference type="Proteomes" id="UP000789901"/>
    </source>
</evidence>
<name>A0ABN7XFB2_GIGMA</name>
<dbReference type="EMBL" id="CAJVQB010131536">
    <property type="protein sequence ID" value="CAG8853966.1"/>
    <property type="molecule type" value="Genomic_DNA"/>
</dbReference>
<protein>
    <submittedName>
        <fullName evidence="1">31745_t:CDS:1</fullName>
    </submittedName>
</protein>
<feature type="non-terminal residue" evidence="1">
    <location>
        <position position="1"/>
    </location>
</feature>